<dbReference type="Pfam" id="PF00682">
    <property type="entry name" value="HMGL-like"/>
    <property type="match status" value="1"/>
</dbReference>
<dbReference type="RefSeq" id="WP_326926693.1">
    <property type="nucleotide sequence ID" value="NZ_CP123443.1"/>
</dbReference>
<proteinExistence type="inferred from homology"/>
<dbReference type="InterPro" id="IPR013785">
    <property type="entry name" value="Aldolase_TIM"/>
</dbReference>
<keyword evidence="5 7" id="KW-0808">Transferase</keyword>
<accession>A0ABY8MF32</accession>
<dbReference type="Gene3D" id="3.30.160.270">
    <property type="match status" value="1"/>
</dbReference>
<dbReference type="InterPro" id="IPR013709">
    <property type="entry name" value="2-isopropylmalate_synth_dimer"/>
</dbReference>
<evidence type="ECO:0000256" key="6">
    <source>
        <dbReference type="ARBA" id="ARBA00023304"/>
    </source>
</evidence>
<organism evidence="9 10">
    <name type="scientific">Candidatus Haliotispira prima</name>
    <dbReference type="NCBI Taxonomy" id="3034016"/>
    <lineage>
        <taxon>Bacteria</taxon>
        <taxon>Pseudomonadati</taxon>
        <taxon>Spirochaetota</taxon>
        <taxon>Spirochaetia</taxon>
        <taxon>Spirochaetales</taxon>
        <taxon>Spirochaetaceae</taxon>
        <taxon>Candidatus Haliotispira</taxon>
    </lineage>
</organism>
<evidence type="ECO:0000256" key="2">
    <source>
        <dbReference type="ARBA" id="ARBA00009767"/>
    </source>
</evidence>
<dbReference type="PROSITE" id="PS50991">
    <property type="entry name" value="PYR_CT"/>
    <property type="match status" value="1"/>
</dbReference>
<evidence type="ECO:0000256" key="5">
    <source>
        <dbReference type="ARBA" id="ARBA00022679"/>
    </source>
</evidence>
<gene>
    <name evidence="9" type="ORF">P0082_08455</name>
</gene>
<dbReference type="EC" id="2.3.3.13" evidence="3"/>
<reference evidence="9 10" key="1">
    <citation type="submission" date="2023-04" db="EMBL/GenBank/DDBJ databases">
        <title>Spirochaete genome identified in red abalone sample constitutes a novel genus.</title>
        <authorList>
            <person name="Sharma S.P."/>
            <person name="Purcell C.M."/>
            <person name="Hyde J.R."/>
            <person name="Severin A.J."/>
        </authorList>
    </citation>
    <scope>NUCLEOTIDE SEQUENCE [LARGE SCALE GENOMIC DNA]</scope>
    <source>
        <strain evidence="9 10">SP-2023</strain>
    </source>
</reference>
<dbReference type="Pfam" id="PF22615">
    <property type="entry name" value="IPMS_D2"/>
    <property type="match status" value="2"/>
</dbReference>
<dbReference type="Proteomes" id="UP001228690">
    <property type="component" value="Chromosome"/>
</dbReference>
<evidence type="ECO:0000256" key="3">
    <source>
        <dbReference type="ARBA" id="ARBA00012973"/>
    </source>
</evidence>
<name>A0ABY8MF32_9SPIO</name>
<dbReference type="SMART" id="SM00917">
    <property type="entry name" value="LeuA_dimer"/>
    <property type="match status" value="1"/>
</dbReference>
<dbReference type="SUPFAM" id="SSF51569">
    <property type="entry name" value="Aldolase"/>
    <property type="match status" value="1"/>
</dbReference>
<evidence type="ECO:0000313" key="9">
    <source>
        <dbReference type="EMBL" id="WGK68508.1"/>
    </source>
</evidence>
<dbReference type="InterPro" id="IPR039371">
    <property type="entry name" value="LeuA_N_DRE-TIM"/>
</dbReference>
<dbReference type="GO" id="GO:0003852">
    <property type="term" value="F:2-isopropylmalate synthase activity"/>
    <property type="evidence" value="ECO:0007669"/>
    <property type="project" value="UniProtKB-EC"/>
</dbReference>
<feature type="domain" description="Pyruvate carboxyltransferase" evidence="8">
    <location>
        <begin position="26"/>
        <end position="299"/>
    </location>
</feature>
<keyword evidence="10" id="KW-1185">Reference proteome</keyword>
<dbReference type="Gene3D" id="1.10.287.1400">
    <property type="match status" value="1"/>
</dbReference>
<dbReference type="InterPro" id="IPR036230">
    <property type="entry name" value="LeuA_allosteric_dom_sf"/>
</dbReference>
<dbReference type="EMBL" id="CP123443">
    <property type="protein sequence ID" value="WGK68508.1"/>
    <property type="molecule type" value="Genomic_DNA"/>
</dbReference>
<sequence>MAKYHKYRPLCLMDRTWPNRVLEKTPRWCSVDLRDGNQALPTPMGIEQKSAFFDKLYGIGFREIEVGFPAASQTEYAFLRHLVEHRQIPSDCQVQVLTQARKHLIDKTITSLESVPKAILHLYNSTSEQQRRITFGKSVKEICQIAVDGVKMVTDGLNRLSGTEITLEYSPESFTGTEIAVAAEICNAVAEEWHKTGRPLIINLPATVELSGPHVYADQIEQFCREFSYDDRTCLSVHTHNDRGCGIAAAEFGVLAGAGRIEGTLFGNGERTGNVDLLTLALNCDSQGLDSGLDFSDIQNVVEAYEQFTGLPVHPRHPYAGNLVFTAFSGSHQDAIKKGLDKRNSLIHKILILDEYRHLEQKISGKMPDLGEHVLRLSNEVWSGPETEEEDPRSLEVRDLCRSFWAQEHPTQPLRALLESELPWDVPYLPIDPKDVGRSYEEVIRVNSQSGKGGLAYILQAEFGIQVPKAMGTELGRDFNKVMDALGRELKKDEVHQYFHNFYVNVADPLQIISYQSSHNSEEVQGVSAQSTSCRFRFNLGAGLAETNLPQMRQFHGQGNGPIDALIHCIQQELPYATKLRLASYSEQAIQSGADSEACTFVALEDQGDDERQLYWGVGRDTDTAMASFLAVVSCYNRFYAAKHRSGNPGPNTVHEAQAL</sequence>
<dbReference type="PANTHER" id="PTHR46911:SF1">
    <property type="entry name" value="2-ISOPROPYLMALATE SYNTHASE"/>
    <property type="match status" value="1"/>
</dbReference>
<dbReference type="SUPFAM" id="SSF110921">
    <property type="entry name" value="2-isopropylmalate synthase LeuA, allosteric (dimerisation) domain"/>
    <property type="match status" value="1"/>
</dbReference>
<dbReference type="Gene3D" id="3.20.20.70">
    <property type="entry name" value="Aldolase class I"/>
    <property type="match status" value="1"/>
</dbReference>
<comment type="catalytic activity">
    <reaction evidence="1">
        <text>3-methyl-2-oxobutanoate + acetyl-CoA + H2O = (2S)-2-isopropylmalate + CoA + H(+)</text>
        <dbReference type="Rhea" id="RHEA:21524"/>
        <dbReference type="ChEBI" id="CHEBI:1178"/>
        <dbReference type="ChEBI" id="CHEBI:11851"/>
        <dbReference type="ChEBI" id="CHEBI:15377"/>
        <dbReference type="ChEBI" id="CHEBI:15378"/>
        <dbReference type="ChEBI" id="CHEBI:57287"/>
        <dbReference type="ChEBI" id="CHEBI:57288"/>
        <dbReference type="EC" id="2.3.3.13"/>
    </reaction>
</comment>
<keyword evidence="4" id="KW-0028">Amino-acid biosynthesis</keyword>
<keyword evidence="6" id="KW-0100">Branched-chain amino acid biosynthesis</keyword>
<dbReference type="PROSITE" id="PS00816">
    <property type="entry name" value="AIPM_HOMOCIT_SYNTH_2"/>
    <property type="match status" value="1"/>
</dbReference>
<dbReference type="Pfam" id="PF08502">
    <property type="entry name" value="LeuA_dimer"/>
    <property type="match status" value="1"/>
</dbReference>
<evidence type="ECO:0000259" key="8">
    <source>
        <dbReference type="PROSITE" id="PS50991"/>
    </source>
</evidence>
<comment type="similarity">
    <text evidence="2">Belongs to the alpha-IPM synthase/homocitrate synthase family. LeuA type 2 subfamily.</text>
</comment>
<dbReference type="CDD" id="cd07942">
    <property type="entry name" value="DRE_TIM_LeuA"/>
    <property type="match status" value="1"/>
</dbReference>
<dbReference type="InterPro" id="IPR002034">
    <property type="entry name" value="AIPM/Hcit_synth_CS"/>
</dbReference>
<evidence type="ECO:0000256" key="1">
    <source>
        <dbReference type="ARBA" id="ARBA00000064"/>
    </source>
</evidence>
<dbReference type="InterPro" id="IPR054692">
    <property type="entry name" value="LeuA-like_post-cat"/>
</dbReference>
<evidence type="ECO:0000313" key="10">
    <source>
        <dbReference type="Proteomes" id="UP001228690"/>
    </source>
</evidence>
<dbReference type="PROSITE" id="PS00815">
    <property type="entry name" value="AIPM_HOMOCIT_SYNTH_1"/>
    <property type="match status" value="1"/>
</dbReference>
<keyword evidence="9" id="KW-0012">Acyltransferase</keyword>
<protein>
    <recommendedName>
        <fullName evidence="3">2-isopropylmalate synthase</fullName>
        <ecNumber evidence="3">2.3.3.13</ecNumber>
    </recommendedName>
</protein>
<dbReference type="InterPro" id="IPR000891">
    <property type="entry name" value="PYR_CT"/>
</dbReference>
<dbReference type="PANTHER" id="PTHR46911">
    <property type="match status" value="1"/>
</dbReference>
<dbReference type="NCBIfam" id="NF002991">
    <property type="entry name" value="PRK03739.1"/>
    <property type="match status" value="1"/>
</dbReference>
<evidence type="ECO:0000256" key="7">
    <source>
        <dbReference type="RuleBase" id="RU003523"/>
    </source>
</evidence>
<dbReference type="SUPFAM" id="SSF89000">
    <property type="entry name" value="post-HMGL domain-like"/>
    <property type="match status" value="1"/>
</dbReference>
<evidence type="ECO:0000256" key="4">
    <source>
        <dbReference type="ARBA" id="ARBA00022605"/>
    </source>
</evidence>